<comment type="caution">
    <text evidence="1">The sequence shown here is derived from an EMBL/GenBank/DDBJ whole genome shotgun (WGS) entry which is preliminary data.</text>
</comment>
<sequence length="57" mass="6373">MSRVQTPEHKSAAEVIDEHRDLFEAIAEMDDLDPEFAEDFGAAPLRYAADHLEAGDE</sequence>
<evidence type="ECO:0000313" key="1">
    <source>
        <dbReference type="EMBL" id="MFD1515148.1"/>
    </source>
</evidence>
<gene>
    <name evidence="1" type="ORF">ACFSBT_17850</name>
</gene>
<name>A0ABD6B0Q1_9EURY</name>
<accession>A0ABD6B0Q1</accession>
<dbReference type="EMBL" id="JBHUDC010000008">
    <property type="protein sequence ID" value="MFD1515148.1"/>
    <property type="molecule type" value="Genomic_DNA"/>
</dbReference>
<dbReference type="AlphaFoldDB" id="A0ABD6B0Q1"/>
<proteinExistence type="predicted"/>
<reference evidence="1 2" key="1">
    <citation type="journal article" date="2019" name="Int. J. Syst. Evol. Microbiol.">
        <title>The Global Catalogue of Microorganisms (GCM) 10K type strain sequencing project: providing services to taxonomists for standard genome sequencing and annotation.</title>
        <authorList>
            <consortium name="The Broad Institute Genomics Platform"/>
            <consortium name="The Broad Institute Genome Sequencing Center for Infectious Disease"/>
            <person name="Wu L."/>
            <person name="Ma J."/>
        </authorList>
    </citation>
    <scope>NUCLEOTIDE SEQUENCE [LARGE SCALE GENOMIC DNA]</scope>
    <source>
        <strain evidence="1 2">CGMCC 1.12563</strain>
    </source>
</reference>
<keyword evidence="2" id="KW-1185">Reference proteome</keyword>
<organism evidence="1 2">
    <name type="scientific">Halomarina rubra</name>
    <dbReference type="NCBI Taxonomy" id="2071873"/>
    <lineage>
        <taxon>Archaea</taxon>
        <taxon>Methanobacteriati</taxon>
        <taxon>Methanobacteriota</taxon>
        <taxon>Stenosarchaea group</taxon>
        <taxon>Halobacteria</taxon>
        <taxon>Halobacteriales</taxon>
        <taxon>Natronomonadaceae</taxon>
        <taxon>Halomarina</taxon>
    </lineage>
</organism>
<protein>
    <submittedName>
        <fullName evidence="1">Uncharacterized protein</fullName>
    </submittedName>
</protein>
<dbReference type="Proteomes" id="UP001597187">
    <property type="component" value="Unassembled WGS sequence"/>
</dbReference>
<evidence type="ECO:0000313" key="2">
    <source>
        <dbReference type="Proteomes" id="UP001597187"/>
    </source>
</evidence>